<dbReference type="SUPFAM" id="SSF51905">
    <property type="entry name" value="FAD/NAD(P)-binding domain"/>
    <property type="match status" value="1"/>
</dbReference>
<dbReference type="GO" id="GO:0022857">
    <property type="term" value="F:transmembrane transporter activity"/>
    <property type="evidence" value="ECO:0007669"/>
    <property type="project" value="InterPro"/>
</dbReference>
<feature type="transmembrane region" description="Helical" evidence="8">
    <location>
        <begin position="600"/>
        <end position="623"/>
    </location>
</feature>
<feature type="region of interest" description="Disordered" evidence="7">
    <location>
        <begin position="470"/>
        <end position="491"/>
    </location>
</feature>
<dbReference type="InterPro" id="IPR036188">
    <property type="entry name" value="FAD/NAD-bd_sf"/>
</dbReference>
<dbReference type="Gene3D" id="3.50.50.60">
    <property type="entry name" value="FAD/NAD(P)-binding domain"/>
    <property type="match status" value="1"/>
</dbReference>
<dbReference type="Pfam" id="PF07690">
    <property type="entry name" value="MFS_1"/>
    <property type="match status" value="1"/>
</dbReference>
<keyword evidence="4" id="KW-0274">FAD</keyword>
<feature type="transmembrane region" description="Helical" evidence="8">
    <location>
        <begin position="250"/>
        <end position="268"/>
    </location>
</feature>
<feature type="compositionally biased region" description="Basic residues" evidence="7">
    <location>
        <begin position="875"/>
        <end position="895"/>
    </location>
</feature>
<feature type="coiled-coil region" evidence="6">
    <location>
        <begin position="944"/>
        <end position="1017"/>
    </location>
</feature>
<gene>
    <name evidence="10" type="ORF">CCAM_LOCUS43693</name>
</gene>
<dbReference type="CDD" id="cd14479">
    <property type="entry name" value="SPX-MFS_plant"/>
    <property type="match status" value="1"/>
</dbReference>
<dbReference type="Gene3D" id="3.30.410.40">
    <property type="match status" value="1"/>
</dbReference>
<dbReference type="OrthoDB" id="1912340at2759"/>
<dbReference type="Pfam" id="PF00732">
    <property type="entry name" value="GMC_oxred_N"/>
    <property type="match status" value="1"/>
</dbReference>
<proteinExistence type="inferred from homology"/>
<feature type="transmembrane region" description="Helical" evidence="8">
    <location>
        <begin position="673"/>
        <end position="694"/>
    </location>
</feature>
<name>A0A484NNL6_9ASTE</name>
<feature type="transmembrane region" description="Helical" evidence="8">
    <location>
        <begin position="315"/>
        <end position="332"/>
    </location>
</feature>
<dbReference type="EMBL" id="OOIL02006792">
    <property type="protein sequence ID" value="VFR01918.1"/>
    <property type="molecule type" value="Genomic_DNA"/>
</dbReference>
<evidence type="ECO:0000313" key="10">
    <source>
        <dbReference type="EMBL" id="VFR01918.1"/>
    </source>
</evidence>
<dbReference type="InterPro" id="IPR011701">
    <property type="entry name" value="MFS"/>
</dbReference>
<keyword evidence="3" id="KW-0732">Signal</keyword>
<evidence type="ECO:0000256" key="8">
    <source>
        <dbReference type="SAM" id="Phobius"/>
    </source>
</evidence>
<dbReference type="GO" id="GO:0016614">
    <property type="term" value="F:oxidoreductase activity, acting on CH-OH group of donors"/>
    <property type="evidence" value="ECO:0007669"/>
    <property type="project" value="InterPro"/>
</dbReference>
<evidence type="ECO:0000259" key="9">
    <source>
        <dbReference type="PROSITE" id="PS51382"/>
    </source>
</evidence>
<evidence type="ECO:0000256" key="4">
    <source>
        <dbReference type="ARBA" id="ARBA00022827"/>
    </source>
</evidence>
<comment type="cofactor">
    <cofactor evidence="1">
        <name>FAD</name>
        <dbReference type="ChEBI" id="CHEBI:57692"/>
    </cofactor>
</comment>
<accession>A0A484NNL6</accession>
<dbReference type="InterPro" id="IPR051871">
    <property type="entry name" value="GMC_Oxidoreductase-Related"/>
</dbReference>
<dbReference type="Pfam" id="PF03105">
    <property type="entry name" value="SPX"/>
    <property type="match status" value="1"/>
</dbReference>
<protein>
    <recommendedName>
        <fullName evidence="9">SPX domain-containing protein</fullName>
    </recommendedName>
</protein>
<dbReference type="PANTHER" id="PTHR45968:SF3">
    <property type="entry name" value="OS04G0573100 PROTEIN"/>
    <property type="match status" value="1"/>
</dbReference>
<feature type="domain" description="SPX" evidence="9">
    <location>
        <begin position="2"/>
        <end position="145"/>
    </location>
</feature>
<dbReference type="InterPro" id="IPR036259">
    <property type="entry name" value="MFS_trans_sf"/>
</dbReference>
<feature type="transmembrane region" description="Helical" evidence="8">
    <location>
        <begin position="511"/>
        <end position="531"/>
    </location>
</feature>
<dbReference type="InterPro" id="IPR045264">
    <property type="entry name" value="SPXM_SPX_plant"/>
</dbReference>
<dbReference type="PROSITE" id="PS51382">
    <property type="entry name" value="SPX"/>
    <property type="match status" value="1"/>
</dbReference>
<dbReference type="GO" id="GO:0050660">
    <property type="term" value="F:flavin adenine dinucleotide binding"/>
    <property type="evidence" value="ECO:0007669"/>
    <property type="project" value="InterPro"/>
</dbReference>
<evidence type="ECO:0000256" key="5">
    <source>
        <dbReference type="ARBA" id="ARBA00044504"/>
    </source>
</evidence>
<dbReference type="Gene3D" id="1.20.1250.20">
    <property type="entry name" value="MFS general substrate transporter like domains"/>
    <property type="match status" value="1"/>
</dbReference>
<feature type="transmembrane region" description="Helical" evidence="8">
    <location>
        <begin position="280"/>
        <end position="303"/>
    </location>
</feature>
<sequence length="1689" mass="186489">MVAFGKKLKERQVQEWQGYYINYKIMKKKVRQYSNQIEAGALDRRHVLKDFSRMLDNQIEKIVLFLLEQQGALAGRITELNERQESLQEQPEISKISELREAYREVGRDLLKLLFFVEINAIGLRKILKKFDKRFGYKFTNYYVKTRANHPYSQLRQVFKHVGLGAVVGAISRNLAELQDRQGSYLSIYDQPALPLQDPVVDSIRAATDRLTHSTNFLSFLGQHALIMQEELPSAVEEDVDDQRYHFMSLMLNLANTFLYMVNTYIIVPTADDYSMSLGAAATVCGIVIGSMAVAQVFSSVYFSAWSNKSYFRPLVFSSIALCIGNILYALAYDLKSLPVLLIGRLFCGLGSARAVNRRYISDCVPLKIRMQASAGFVSASALGMACGPALAGLLQADFKLYKLTLNKETLPGWIMALAWLMYLVWLWISFREPVQETEEINVTHDSSAVPDNAVLEEGLAKPLLIKSEEQDGDGDQECDESEEAPEESRLPANSIGSAYRLLTPSVKVQLLIYFMLKYAMEILLSESSVITEYYFQWSTGTVSIFLACLGLTVLPVNIVVGSYISNMFQDRQILLASEIVVFFGILLSFQVMVPYSVPQYVISGLIMFVSAEVLEGVNLSLLSRVMSSRLSRGTYNGGLLSTEAGTIARVVADGTITAAGYLGQSRLLNATLLPSLVICVASIVATCCTYNSFPSLELFLHMYEVLPGGSNCPGFVYFHSRNKRSFVTGLPPSHKKWKRRFVFIEFPSNQFPFTNPEWADRVVKPERVHPDPTPELEDACEKLLKGDPVTGKPYTYGGWVYRLSNPDGGMSATHDAEDDRANSPDGHAEGSSPHPDKKVKSPSATHLFEDDRFDSLQAHIESKPKEAGQSSSRAKGHKRKGSHKSSKGGKKKKTGSLDLEGESVEEAFLALTRRLQKVGVLSEEIGQSLIEPTNQSPQLNLLLESAKSEINDLVERERRLEVELRIERAKLEEERALLEEERARSARLEEEGKRKVAELEEALAQVEESARAKEKSFPDDAATWAACHHTEVARSILTNPEDTMDFFKVMSSHVLVSRVENVQVTSFLVCLLIRITSRRLNAESRVLLGLAIALPFLLRAASCSASSTSWTFEGAASFMVPVRFTGRIGTILGTNVDGVDTEAPNYSFLRQATAAPEVSHYDYIIIGGGTAGCPLAATLSQNYSVLVLERGGSPYGNPNITHMSAFGAALSDLSESSPSQRFISEDGVINARARVLGGGSCLNAGFYSRAAPEFVRRMGWDGRAVNESYEWVEEKVAFRPPVKAWQSAVREGLLEAGIRPYNGFTYDHISGTKVGGTIFNSSGHRHTAADLLEYANPARLTVLLHASVHRILFTNKGKSKIVANGVVFRDASGTRHRAILMRGPMNEIIVSAGALGSPQLLMLSGIGPAHHLRAHNISVVLDQPMVGQGMSDNPMNAVYIPSPVPVEVSLIQVVGITPSGSYIEAASGENFGGSSTHYGMFSPQIGQLSTVPPKQRTPEAIAAAIEAMSQLQPPAFQGGFILEKIMGPISSGNLSLRTRSPDDNPVVTFNYFQEPEDLRRCVEGIRVIESVVESRPFSRFKYDDMSWQILLNMTAAAPVNLLPKHAGAPVNLEQYCRDTVMTIWHYHGGCQIGRVVDDDYKVVGVGNLRVVDGSTFHYSPGTNPQATVMMLGRYMGVRILSERLGKQD</sequence>
<feature type="transmembrane region" description="Helical" evidence="8">
    <location>
        <begin position="574"/>
        <end position="594"/>
    </location>
</feature>
<feature type="compositionally biased region" description="Acidic residues" evidence="7">
    <location>
        <begin position="471"/>
        <end position="486"/>
    </location>
</feature>
<evidence type="ECO:0000256" key="1">
    <source>
        <dbReference type="ARBA" id="ARBA00001974"/>
    </source>
</evidence>
<feature type="region of interest" description="Disordered" evidence="7">
    <location>
        <begin position="810"/>
        <end position="844"/>
    </location>
</feature>
<keyword evidence="2" id="KW-0285">Flavoprotein</keyword>
<feature type="transmembrane region" description="Helical" evidence="8">
    <location>
        <begin position="338"/>
        <end position="356"/>
    </location>
</feature>
<dbReference type="SUPFAM" id="SSF54373">
    <property type="entry name" value="FAD-linked reductases, C-terminal domain"/>
    <property type="match status" value="1"/>
</dbReference>
<evidence type="ECO:0000256" key="6">
    <source>
        <dbReference type="SAM" id="Coils"/>
    </source>
</evidence>
<feature type="transmembrane region" description="Helical" evidence="8">
    <location>
        <begin position="543"/>
        <end position="562"/>
    </location>
</feature>
<evidence type="ECO:0000256" key="2">
    <source>
        <dbReference type="ARBA" id="ARBA00022630"/>
    </source>
</evidence>
<dbReference type="PANTHER" id="PTHR45968">
    <property type="entry name" value="OSJNBA0019K04.7 PROTEIN"/>
    <property type="match status" value="1"/>
</dbReference>
<dbReference type="Proteomes" id="UP000595140">
    <property type="component" value="Unassembled WGS sequence"/>
</dbReference>
<evidence type="ECO:0000256" key="7">
    <source>
        <dbReference type="SAM" id="MobiDB-lite"/>
    </source>
</evidence>
<comment type="similarity">
    <text evidence="5">Belongs to the major facilitator superfamily. Phosphate:H(+) symporter (TC 2.A.1.9) family.</text>
</comment>
<keyword evidence="11" id="KW-1185">Reference proteome</keyword>
<keyword evidence="8" id="KW-0472">Membrane</keyword>
<reference evidence="10 11" key="1">
    <citation type="submission" date="2018-04" db="EMBL/GenBank/DDBJ databases">
        <authorList>
            <person name="Vogel A."/>
        </authorList>
    </citation>
    <scope>NUCLEOTIDE SEQUENCE [LARGE SCALE GENOMIC DNA]</scope>
</reference>
<keyword evidence="8" id="KW-1133">Transmembrane helix</keyword>
<evidence type="ECO:0000313" key="11">
    <source>
        <dbReference type="Proteomes" id="UP000595140"/>
    </source>
</evidence>
<feature type="transmembrane region" description="Helical" evidence="8">
    <location>
        <begin position="377"/>
        <end position="399"/>
    </location>
</feature>
<keyword evidence="6" id="KW-0175">Coiled coil</keyword>
<keyword evidence="8" id="KW-0812">Transmembrane</keyword>
<evidence type="ECO:0000256" key="3">
    <source>
        <dbReference type="ARBA" id="ARBA00022729"/>
    </source>
</evidence>
<feature type="transmembrane region" description="Helical" evidence="8">
    <location>
        <begin position="411"/>
        <end position="429"/>
    </location>
</feature>
<dbReference type="InterPro" id="IPR000172">
    <property type="entry name" value="GMC_OxRdtase_N"/>
</dbReference>
<dbReference type="InterPro" id="IPR007867">
    <property type="entry name" value="GMC_OxRtase_C"/>
</dbReference>
<organism evidence="10 11">
    <name type="scientific">Cuscuta campestris</name>
    <dbReference type="NCBI Taxonomy" id="132261"/>
    <lineage>
        <taxon>Eukaryota</taxon>
        <taxon>Viridiplantae</taxon>
        <taxon>Streptophyta</taxon>
        <taxon>Embryophyta</taxon>
        <taxon>Tracheophyta</taxon>
        <taxon>Spermatophyta</taxon>
        <taxon>Magnoliopsida</taxon>
        <taxon>eudicotyledons</taxon>
        <taxon>Gunneridae</taxon>
        <taxon>Pentapetalae</taxon>
        <taxon>asterids</taxon>
        <taxon>lamiids</taxon>
        <taxon>Solanales</taxon>
        <taxon>Convolvulaceae</taxon>
        <taxon>Cuscuteae</taxon>
        <taxon>Cuscuta</taxon>
        <taxon>Cuscuta subgen. Grammica</taxon>
        <taxon>Cuscuta sect. Cleistogrammica</taxon>
    </lineage>
</organism>
<feature type="compositionally biased region" description="Basic and acidic residues" evidence="7">
    <location>
        <begin position="815"/>
        <end position="840"/>
    </location>
</feature>
<dbReference type="SUPFAM" id="SSF103473">
    <property type="entry name" value="MFS general substrate transporter"/>
    <property type="match status" value="1"/>
</dbReference>
<dbReference type="PROSITE" id="PS00624">
    <property type="entry name" value="GMC_OXRED_2"/>
    <property type="match status" value="1"/>
</dbReference>
<dbReference type="InterPro" id="IPR004331">
    <property type="entry name" value="SPX_dom"/>
</dbReference>
<dbReference type="Pfam" id="PF05199">
    <property type="entry name" value="GMC_oxred_C"/>
    <property type="match status" value="1"/>
</dbReference>
<feature type="region of interest" description="Disordered" evidence="7">
    <location>
        <begin position="863"/>
        <end position="899"/>
    </location>
</feature>